<evidence type="ECO:0000259" key="6">
    <source>
        <dbReference type="Pfam" id="PF02656"/>
    </source>
</evidence>
<sequence>MAGERDPGAQPERTRLAWRRTTLAFALVVALAGRSLVVADEGRPVALVAVAVAALLWVGFLVLAHRRLGELTDRRPGAAGGGTVLAAAGAVLATAAALALTLSGG</sequence>
<feature type="transmembrane region" description="Helical" evidence="5">
    <location>
        <begin position="77"/>
        <end position="102"/>
    </location>
</feature>
<keyword evidence="8" id="KW-1185">Reference proteome</keyword>
<dbReference type="RefSeq" id="WP_311597927.1">
    <property type="nucleotide sequence ID" value="NZ_JAVREM010000009.1"/>
</dbReference>
<feature type="transmembrane region" description="Helical" evidence="5">
    <location>
        <begin position="45"/>
        <end position="65"/>
    </location>
</feature>
<reference evidence="8" key="1">
    <citation type="submission" date="2023-07" db="EMBL/GenBank/DDBJ databases">
        <title>30 novel species of actinomycetes from the DSMZ collection.</title>
        <authorList>
            <person name="Nouioui I."/>
        </authorList>
    </citation>
    <scope>NUCLEOTIDE SEQUENCE [LARGE SCALE GENOMIC DNA]</scope>
    <source>
        <strain evidence="8">DSM 44918</strain>
    </source>
</reference>
<feature type="transmembrane region" description="Helical" evidence="5">
    <location>
        <begin position="21"/>
        <end position="39"/>
    </location>
</feature>
<dbReference type="InterPro" id="IPR003807">
    <property type="entry name" value="DUF202"/>
</dbReference>
<keyword evidence="2 5" id="KW-0812">Transmembrane</keyword>
<evidence type="ECO:0000256" key="2">
    <source>
        <dbReference type="ARBA" id="ARBA00022692"/>
    </source>
</evidence>
<feature type="domain" description="DUF202" evidence="6">
    <location>
        <begin position="6"/>
        <end position="67"/>
    </location>
</feature>
<organism evidence="7 8">
    <name type="scientific">Streptomyces millisiae</name>
    <dbReference type="NCBI Taxonomy" id="3075542"/>
    <lineage>
        <taxon>Bacteria</taxon>
        <taxon>Bacillati</taxon>
        <taxon>Actinomycetota</taxon>
        <taxon>Actinomycetes</taxon>
        <taxon>Kitasatosporales</taxon>
        <taxon>Streptomycetaceae</taxon>
        <taxon>Streptomyces</taxon>
    </lineage>
</organism>
<evidence type="ECO:0000313" key="7">
    <source>
        <dbReference type="EMBL" id="MDT0318942.1"/>
    </source>
</evidence>
<evidence type="ECO:0000256" key="4">
    <source>
        <dbReference type="ARBA" id="ARBA00023136"/>
    </source>
</evidence>
<gene>
    <name evidence="7" type="ORF">RNC47_11395</name>
</gene>
<keyword evidence="4 5" id="KW-0472">Membrane</keyword>
<dbReference type="EMBL" id="JAVREM010000009">
    <property type="protein sequence ID" value="MDT0318942.1"/>
    <property type="molecule type" value="Genomic_DNA"/>
</dbReference>
<comment type="caution">
    <text evidence="7">The sequence shown here is derived from an EMBL/GenBank/DDBJ whole genome shotgun (WGS) entry which is preliminary data.</text>
</comment>
<proteinExistence type="predicted"/>
<dbReference type="Pfam" id="PF02656">
    <property type="entry name" value="DUF202"/>
    <property type="match status" value="1"/>
</dbReference>
<keyword evidence="3 5" id="KW-1133">Transmembrane helix</keyword>
<protein>
    <submittedName>
        <fullName evidence="7">DUF202 domain-containing protein</fullName>
    </submittedName>
</protein>
<evidence type="ECO:0000256" key="3">
    <source>
        <dbReference type="ARBA" id="ARBA00022989"/>
    </source>
</evidence>
<dbReference type="Proteomes" id="UP001183420">
    <property type="component" value="Unassembled WGS sequence"/>
</dbReference>
<accession>A0ABU2LNY6</accession>
<evidence type="ECO:0000313" key="8">
    <source>
        <dbReference type="Proteomes" id="UP001183420"/>
    </source>
</evidence>
<evidence type="ECO:0000256" key="5">
    <source>
        <dbReference type="SAM" id="Phobius"/>
    </source>
</evidence>
<name>A0ABU2LNY6_9ACTN</name>
<evidence type="ECO:0000256" key="1">
    <source>
        <dbReference type="ARBA" id="ARBA00004127"/>
    </source>
</evidence>
<comment type="subcellular location">
    <subcellularLocation>
        <location evidence="1">Endomembrane system</location>
        <topology evidence="1">Multi-pass membrane protein</topology>
    </subcellularLocation>
</comment>